<dbReference type="Gene3D" id="2.40.30.170">
    <property type="match status" value="1"/>
</dbReference>
<dbReference type="GO" id="GO:0015562">
    <property type="term" value="F:efflux transmembrane transporter activity"/>
    <property type="evidence" value="ECO:0007669"/>
    <property type="project" value="TreeGrafter"/>
</dbReference>
<dbReference type="Pfam" id="PF25989">
    <property type="entry name" value="YknX_C"/>
    <property type="match status" value="1"/>
</dbReference>
<gene>
    <name evidence="7" type="ORF">G3570_05445</name>
</gene>
<dbReference type="EMBL" id="JAALLT010000002">
    <property type="protein sequence ID" value="NGP76064.1"/>
    <property type="molecule type" value="Genomic_DNA"/>
</dbReference>
<feature type="coiled-coil region" evidence="2">
    <location>
        <begin position="169"/>
        <end position="196"/>
    </location>
</feature>
<evidence type="ECO:0000256" key="1">
    <source>
        <dbReference type="ARBA" id="ARBA00009477"/>
    </source>
</evidence>
<evidence type="ECO:0000259" key="5">
    <source>
        <dbReference type="Pfam" id="PF25989"/>
    </source>
</evidence>
<dbReference type="SUPFAM" id="SSF111369">
    <property type="entry name" value="HlyD-like secretion proteins"/>
    <property type="match status" value="1"/>
</dbReference>
<comment type="similarity">
    <text evidence="1">Belongs to the membrane fusion protein (MFP) (TC 8.A.1) family.</text>
</comment>
<dbReference type="Pfam" id="PF25917">
    <property type="entry name" value="BSH_RND"/>
    <property type="match status" value="1"/>
</dbReference>
<name>A0A6M1SY37_9BACT</name>
<dbReference type="RefSeq" id="WP_165140097.1">
    <property type="nucleotide sequence ID" value="NZ_JAALLT010000002.1"/>
</dbReference>
<feature type="domain" description="YknX-like beta-barrel" evidence="6">
    <location>
        <begin position="234"/>
        <end position="313"/>
    </location>
</feature>
<sequence length="458" mass="50205">MGKTGKSPTKKLLYIGLGFVVVIGVLAIVASAMGWLGGESEGKTVETATAKLKTITQIVSASGKIQPEVEVILRPEVSGEIIDLPVKEGDYVRKGDLLVRIKPDIYQARIDEINASLLTQKARMEQARASLIEAESRFNQQATLYEKNLASQAEYIQAKSNYEAQQANFNAAKYQMQSIEAQLDQAKEELQKTIIRSPRDGTISKLAVEQGERVLGQTQMTGTELMRIADMNNMEVQVQVNENDIVMVSPGDTTNIEADSYPDRLFKGIVTEIANSAEVTGQGTNEQVTNYEVKIRIITPHNLAMAGKELEMKVSAENPETAFSPSFKPGMSATVDIETETAFNVVSVPIQAVTVRDFAKDKAEADSTAQDEEAEADNDTMLPEEDLRKVVFIVEDGKAVRQEVETGISDNTHIQILSGVDTNQEIVIGSYRTLSRDLEDGDKVKVNNNRLQQLASGD</sequence>
<keyword evidence="2" id="KW-0175">Coiled coil</keyword>
<keyword evidence="8" id="KW-1185">Reference proteome</keyword>
<keyword evidence="3" id="KW-0812">Transmembrane</keyword>
<dbReference type="Gene3D" id="2.40.50.100">
    <property type="match status" value="1"/>
</dbReference>
<dbReference type="InterPro" id="IPR058636">
    <property type="entry name" value="Beta-barrel_YknX"/>
</dbReference>
<dbReference type="PANTHER" id="PTHR30469">
    <property type="entry name" value="MULTIDRUG RESISTANCE PROTEIN MDTA"/>
    <property type="match status" value="1"/>
</dbReference>
<dbReference type="PANTHER" id="PTHR30469:SF33">
    <property type="entry name" value="SLR1207 PROTEIN"/>
    <property type="match status" value="1"/>
</dbReference>
<dbReference type="InterPro" id="IPR058637">
    <property type="entry name" value="YknX-like_C"/>
</dbReference>
<dbReference type="NCBIfam" id="TIGR01730">
    <property type="entry name" value="RND_mfp"/>
    <property type="match status" value="1"/>
</dbReference>
<dbReference type="Gene3D" id="1.10.287.470">
    <property type="entry name" value="Helix hairpin bin"/>
    <property type="match status" value="1"/>
</dbReference>
<dbReference type="InterPro" id="IPR006143">
    <property type="entry name" value="RND_pump_MFP"/>
</dbReference>
<keyword evidence="3" id="KW-1133">Transmembrane helix</keyword>
<feature type="domain" description="YknX-like C-terminal permuted SH3-like" evidence="5">
    <location>
        <begin position="384"/>
        <end position="446"/>
    </location>
</feature>
<keyword evidence="3" id="KW-0472">Membrane</keyword>
<dbReference type="GO" id="GO:1990281">
    <property type="term" value="C:efflux pump complex"/>
    <property type="evidence" value="ECO:0007669"/>
    <property type="project" value="TreeGrafter"/>
</dbReference>
<evidence type="ECO:0000313" key="8">
    <source>
        <dbReference type="Proteomes" id="UP000473278"/>
    </source>
</evidence>
<organism evidence="7 8">
    <name type="scientific">Halalkalibaculum roseum</name>
    <dbReference type="NCBI Taxonomy" id="2709311"/>
    <lineage>
        <taxon>Bacteria</taxon>
        <taxon>Pseudomonadati</taxon>
        <taxon>Balneolota</taxon>
        <taxon>Balneolia</taxon>
        <taxon>Balneolales</taxon>
        <taxon>Balneolaceae</taxon>
        <taxon>Halalkalibaculum</taxon>
    </lineage>
</organism>
<dbReference type="Gene3D" id="2.40.420.20">
    <property type="match status" value="1"/>
</dbReference>
<evidence type="ECO:0000313" key="7">
    <source>
        <dbReference type="EMBL" id="NGP76064.1"/>
    </source>
</evidence>
<proteinExistence type="inferred from homology"/>
<dbReference type="AlphaFoldDB" id="A0A6M1SY37"/>
<protein>
    <submittedName>
        <fullName evidence="7">Efflux RND transporter periplasmic adaptor subunit</fullName>
    </submittedName>
</protein>
<dbReference type="Proteomes" id="UP000473278">
    <property type="component" value="Unassembled WGS sequence"/>
</dbReference>
<accession>A0A6M1SY37</accession>
<evidence type="ECO:0000256" key="2">
    <source>
        <dbReference type="SAM" id="Coils"/>
    </source>
</evidence>
<evidence type="ECO:0000259" key="4">
    <source>
        <dbReference type="Pfam" id="PF25917"/>
    </source>
</evidence>
<feature type="domain" description="Multidrug resistance protein MdtA-like barrel-sandwich hybrid" evidence="4">
    <location>
        <begin position="71"/>
        <end position="215"/>
    </location>
</feature>
<dbReference type="InterPro" id="IPR058625">
    <property type="entry name" value="MdtA-like_BSH"/>
</dbReference>
<comment type="caution">
    <text evidence="7">The sequence shown here is derived from an EMBL/GenBank/DDBJ whole genome shotgun (WGS) entry which is preliminary data.</text>
</comment>
<dbReference type="Pfam" id="PF25990">
    <property type="entry name" value="Beta-barrel_YknX"/>
    <property type="match status" value="1"/>
</dbReference>
<reference evidence="7 8" key="1">
    <citation type="submission" date="2020-02" db="EMBL/GenBank/DDBJ databases">
        <title>Balneolaceae bacterium YR4-1, complete genome.</title>
        <authorList>
            <person name="Li Y."/>
            <person name="Wu S."/>
        </authorList>
    </citation>
    <scope>NUCLEOTIDE SEQUENCE [LARGE SCALE GENOMIC DNA]</scope>
    <source>
        <strain evidence="7 8">YR4-1</strain>
    </source>
</reference>
<evidence type="ECO:0000256" key="3">
    <source>
        <dbReference type="SAM" id="Phobius"/>
    </source>
</evidence>
<feature type="transmembrane region" description="Helical" evidence="3">
    <location>
        <begin position="12"/>
        <end position="36"/>
    </location>
</feature>
<evidence type="ECO:0000259" key="6">
    <source>
        <dbReference type="Pfam" id="PF25990"/>
    </source>
</evidence>